<evidence type="ECO:0000313" key="3">
    <source>
        <dbReference type="Proteomes" id="UP001066276"/>
    </source>
</evidence>
<evidence type="ECO:0000256" key="1">
    <source>
        <dbReference type="SAM" id="MobiDB-lite"/>
    </source>
</evidence>
<organism evidence="2 3">
    <name type="scientific">Pleurodeles waltl</name>
    <name type="common">Iberian ribbed newt</name>
    <dbReference type="NCBI Taxonomy" id="8319"/>
    <lineage>
        <taxon>Eukaryota</taxon>
        <taxon>Metazoa</taxon>
        <taxon>Chordata</taxon>
        <taxon>Craniata</taxon>
        <taxon>Vertebrata</taxon>
        <taxon>Euteleostomi</taxon>
        <taxon>Amphibia</taxon>
        <taxon>Batrachia</taxon>
        <taxon>Caudata</taxon>
        <taxon>Salamandroidea</taxon>
        <taxon>Salamandridae</taxon>
        <taxon>Pleurodelinae</taxon>
        <taxon>Pleurodeles</taxon>
    </lineage>
</organism>
<comment type="caution">
    <text evidence="2">The sequence shown here is derived from an EMBL/GenBank/DDBJ whole genome shotgun (WGS) entry which is preliminary data.</text>
</comment>
<evidence type="ECO:0000313" key="2">
    <source>
        <dbReference type="EMBL" id="KAJ1113976.1"/>
    </source>
</evidence>
<protein>
    <submittedName>
        <fullName evidence="2">Uncharacterized protein</fullName>
    </submittedName>
</protein>
<dbReference type="EMBL" id="JANPWB010000012">
    <property type="protein sequence ID" value="KAJ1113976.1"/>
    <property type="molecule type" value="Genomic_DNA"/>
</dbReference>
<sequence length="138" mass="14565">MLHFCLFDSREAQHTGDEEIAARLPDFRSTGRSAEARSARSRAATPGQGTTHLQPTIAGHHGPRTPRRAVSRGRRAGGAAAGLGSAPRSRLSHAGAAQTPGLQSKYCLPGKELIATGPRPVLRARTRSHPSQGCLGLF</sequence>
<keyword evidence="3" id="KW-1185">Reference proteome</keyword>
<dbReference type="Proteomes" id="UP001066276">
    <property type="component" value="Chromosome 8"/>
</dbReference>
<accession>A0AAV7ND36</accession>
<feature type="compositionally biased region" description="Basic residues" evidence="1">
    <location>
        <begin position="61"/>
        <end position="75"/>
    </location>
</feature>
<reference evidence="2" key="1">
    <citation type="journal article" date="2022" name="bioRxiv">
        <title>Sequencing and chromosome-scale assembly of the giantPleurodeles waltlgenome.</title>
        <authorList>
            <person name="Brown T."/>
            <person name="Elewa A."/>
            <person name="Iarovenko S."/>
            <person name="Subramanian E."/>
            <person name="Araus A.J."/>
            <person name="Petzold A."/>
            <person name="Susuki M."/>
            <person name="Suzuki K.-i.T."/>
            <person name="Hayashi T."/>
            <person name="Toyoda A."/>
            <person name="Oliveira C."/>
            <person name="Osipova E."/>
            <person name="Leigh N.D."/>
            <person name="Simon A."/>
            <person name="Yun M.H."/>
        </authorList>
    </citation>
    <scope>NUCLEOTIDE SEQUENCE</scope>
    <source>
        <strain evidence="2">20211129_DDA</strain>
        <tissue evidence="2">Liver</tissue>
    </source>
</reference>
<gene>
    <name evidence="2" type="ORF">NDU88_002216</name>
</gene>
<name>A0AAV7ND36_PLEWA</name>
<proteinExistence type="predicted"/>
<dbReference type="AlphaFoldDB" id="A0AAV7ND36"/>
<feature type="region of interest" description="Disordered" evidence="1">
    <location>
        <begin position="17"/>
        <end position="103"/>
    </location>
</feature>